<evidence type="ECO:0000256" key="2">
    <source>
        <dbReference type="ARBA" id="ARBA00010252"/>
    </source>
</evidence>
<feature type="transmembrane region" description="Helical" evidence="7">
    <location>
        <begin position="40"/>
        <end position="59"/>
    </location>
</feature>
<dbReference type="GO" id="GO:0031594">
    <property type="term" value="C:neuromuscular junction"/>
    <property type="evidence" value="ECO:0007669"/>
    <property type="project" value="TreeGrafter"/>
</dbReference>
<evidence type="ECO:0000256" key="4">
    <source>
        <dbReference type="ARBA" id="ARBA00022989"/>
    </source>
</evidence>
<evidence type="ECO:0000256" key="3">
    <source>
        <dbReference type="ARBA" id="ARBA00022692"/>
    </source>
</evidence>
<comment type="similarity">
    <text evidence="2">Belongs to the synaptogyrin family.</text>
</comment>
<dbReference type="RefSeq" id="XP_032830297.1">
    <property type="nucleotide sequence ID" value="XM_032974406.1"/>
</dbReference>
<dbReference type="GO" id="GO:0030672">
    <property type="term" value="C:synaptic vesicle membrane"/>
    <property type="evidence" value="ECO:0007669"/>
    <property type="project" value="TreeGrafter"/>
</dbReference>
<comment type="subcellular location">
    <subcellularLocation>
        <location evidence="1">Membrane</location>
        <topology evidence="1">Multi-pass membrane protein</topology>
    </subcellularLocation>
</comment>
<evidence type="ECO:0000313" key="10">
    <source>
        <dbReference type="RefSeq" id="XP_032830297.1"/>
    </source>
</evidence>
<evidence type="ECO:0000256" key="5">
    <source>
        <dbReference type="ARBA" id="ARBA00023136"/>
    </source>
</evidence>
<organism evidence="9 10">
    <name type="scientific">Petromyzon marinus</name>
    <name type="common">Sea lamprey</name>
    <dbReference type="NCBI Taxonomy" id="7757"/>
    <lineage>
        <taxon>Eukaryota</taxon>
        <taxon>Metazoa</taxon>
        <taxon>Chordata</taxon>
        <taxon>Craniata</taxon>
        <taxon>Vertebrata</taxon>
        <taxon>Cyclostomata</taxon>
        <taxon>Hyperoartia</taxon>
        <taxon>Petromyzontiformes</taxon>
        <taxon>Petromyzontidae</taxon>
        <taxon>Petromyzon</taxon>
    </lineage>
</organism>
<dbReference type="AlphaFoldDB" id="A0AAJ7U8N7"/>
<keyword evidence="4 7" id="KW-1133">Transmembrane helix</keyword>
<dbReference type="InterPro" id="IPR016579">
    <property type="entry name" value="Synaptogyrin"/>
</dbReference>
<dbReference type="PROSITE" id="PS51225">
    <property type="entry name" value="MARVEL"/>
    <property type="match status" value="1"/>
</dbReference>
<reference evidence="10" key="1">
    <citation type="submission" date="2025-08" db="UniProtKB">
        <authorList>
            <consortium name="RefSeq"/>
        </authorList>
    </citation>
    <scope>IDENTIFICATION</scope>
    <source>
        <tissue evidence="10">Sperm</tissue>
    </source>
</reference>
<dbReference type="Proteomes" id="UP001318040">
    <property type="component" value="Chromosome 3"/>
</dbReference>
<gene>
    <name evidence="10" type="primary">LOC116954016</name>
</gene>
<keyword evidence="3 6" id="KW-0812">Transmembrane</keyword>
<dbReference type="Pfam" id="PF01284">
    <property type="entry name" value="MARVEL"/>
    <property type="match status" value="1"/>
</dbReference>
<evidence type="ECO:0000256" key="7">
    <source>
        <dbReference type="SAM" id="Phobius"/>
    </source>
</evidence>
<keyword evidence="9" id="KW-1185">Reference proteome</keyword>
<dbReference type="PANTHER" id="PTHR10838">
    <property type="entry name" value="SYNAPTOGYRIN"/>
    <property type="match status" value="1"/>
</dbReference>
<feature type="transmembrane region" description="Helical" evidence="7">
    <location>
        <begin position="79"/>
        <end position="101"/>
    </location>
</feature>
<evidence type="ECO:0000313" key="9">
    <source>
        <dbReference type="Proteomes" id="UP001318040"/>
    </source>
</evidence>
<sequence>MEATETGAAVPAGAAYGAGRAGGAFDPVAFMKQPHSILRVVSWFFSIVVFGCIVNEGYTNNQGSKLHCIFNGNGDACRYGITIGVVAFFACVAFLALDAYFPQISSVKDRKRAVLADLAFSAFWAFMWFVGFCLLTNQWRETPDSKVPNGIGADSARATIAFCFFSIISWSGIAFLALRRFRLGADAAFSSPFGDGGAGIADGDNIMPVPTPPYATGSGVEGEEAYSKPPFSQAVPTANTFATPAY</sequence>
<proteinExistence type="inferred from homology"/>
<dbReference type="PANTHER" id="PTHR10838:SF20">
    <property type="entry name" value="SYNAPTOGYRIN"/>
    <property type="match status" value="1"/>
</dbReference>
<dbReference type="InterPro" id="IPR008253">
    <property type="entry name" value="Marvel"/>
</dbReference>
<keyword evidence="5 6" id="KW-0472">Membrane</keyword>
<protein>
    <submittedName>
        <fullName evidence="10">Synaptogyrin-3-like isoform X1</fullName>
    </submittedName>
</protein>
<accession>A0AAJ7U8N7</accession>
<name>A0AAJ7U8N7_PETMA</name>
<feature type="transmembrane region" description="Helical" evidence="7">
    <location>
        <begin position="159"/>
        <end position="178"/>
    </location>
</feature>
<evidence type="ECO:0000256" key="1">
    <source>
        <dbReference type="ARBA" id="ARBA00004141"/>
    </source>
</evidence>
<feature type="transmembrane region" description="Helical" evidence="7">
    <location>
        <begin position="113"/>
        <end position="139"/>
    </location>
</feature>
<feature type="domain" description="MARVEL" evidence="8">
    <location>
        <begin position="30"/>
        <end position="182"/>
    </location>
</feature>
<dbReference type="KEGG" id="pmrn:116954016"/>
<evidence type="ECO:0000259" key="8">
    <source>
        <dbReference type="PROSITE" id="PS51225"/>
    </source>
</evidence>
<evidence type="ECO:0000256" key="6">
    <source>
        <dbReference type="PROSITE-ProRule" id="PRU00581"/>
    </source>
</evidence>
<dbReference type="GeneID" id="116954016"/>